<name>A0A084EFC4_SPHYA</name>
<dbReference type="eggNOG" id="COG1196">
    <property type="taxonomic scope" value="Bacteria"/>
</dbReference>
<keyword evidence="4" id="KW-0540">Nuclease</keyword>
<organism evidence="4 5">
    <name type="scientific">Sphingobium yanoikuyae</name>
    <name type="common">Sphingomonas yanoikuyae</name>
    <dbReference type="NCBI Taxonomy" id="13690"/>
    <lineage>
        <taxon>Bacteria</taxon>
        <taxon>Pseudomonadati</taxon>
        <taxon>Pseudomonadota</taxon>
        <taxon>Alphaproteobacteria</taxon>
        <taxon>Sphingomonadales</taxon>
        <taxon>Sphingomonadaceae</taxon>
        <taxon>Sphingobium</taxon>
    </lineage>
</organism>
<dbReference type="Gene3D" id="3.40.50.300">
    <property type="entry name" value="P-loop containing nucleotide triphosphate hydrolases"/>
    <property type="match status" value="1"/>
</dbReference>
<sequence>MKLVELRLSNFRCFGPEATKISLANTTFILGPNGSGKTAVLQALGRMFSLDPAQRKIRTSDFHISSDEDPEDAPSTRDLWIEADFEFPELADADADEAEDGTMPAVAGNFSHLQMETDDASVRIRFRLQASLDEDGDIEESFTHVMQVDDDGVPTVQGRVSKQDRAAVQVHYLPARRNPADHISYAANALLGRALRAANWSAERQTISALTEQISAALVGNASVKGIGDEVTKLWESLHKGKFYANPTLSFAQSEIENLLRHLSLSFAPGHGTPQVDFSRLSDGQQSLLYITLVLAMRAIGNAVLAGDTNAFDIDKLRPPLFTLVAVEEPENSLSPHYLGRVLRTLSEFAEDGDAQAVIATHAPSLLRRVEPESIRYLRLDEERRTTVSRITMPSGAEAHKYVREAIQAFPELYFARLLILGEGDSEEVVLPRLLAARGILADDASISVVPLGGRHVNHFWRLLSDLGIPFVTLLDLDLARHQGGWGRIKYAAKQLLRFQEDPVDFDEEGADAIPKWDSKQGLMLNDDGWIATLEKNAVFFSSPLDLDFMMIEAFPDAYGLTDAELEDPDDGTIDAVLGKSHDALGGQYDDAQQQLFGAYQERFKLGSKPSWHIRAMAKLDDDALLESMPEVLDRMFDRIEEKLAELPE</sequence>
<dbReference type="InterPro" id="IPR041685">
    <property type="entry name" value="AAA_GajA/Old/RecF-like"/>
</dbReference>
<proteinExistence type="predicted"/>
<dbReference type="SUPFAM" id="SSF52540">
    <property type="entry name" value="P-loop containing nucleoside triphosphate hydrolases"/>
    <property type="match status" value="1"/>
</dbReference>
<dbReference type="Proteomes" id="UP000028534">
    <property type="component" value="Unassembled WGS sequence"/>
</dbReference>
<dbReference type="eggNOG" id="COG3593">
    <property type="taxonomic scope" value="Bacteria"/>
</dbReference>
<geneLocation type="plasmid" evidence="6">
    <name>pses189</name>
</geneLocation>
<dbReference type="PANTHER" id="PTHR43581:SF4">
    <property type="entry name" value="ATP_GTP PHOSPHATASE"/>
    <property type="match status" value="1"/>
</dbReference>
<reference evidence="3 6" key="2">
    <citation type="submission" date="2017-04" db="EMBL/GenBank/DDBJ databases">
        <title>Characterization, genome and methylation analysis of a phthalic acid esters degrading strain Sphingobium yanoikuyae SHJ.</title>
        <authorList>
            <person name="Feng L."/>
        </authorList>
    </citation>
    <scope>NUCLEOTIDE SEQUENCE [LARGE SCALE GENOMIC DNA]</scope>
    <source>
        <strain evidence="3 6">SHJ</strain>
        <plasmid evidence="6">Plasmid pses189</plasmid>
        <plasmid evidence="3">pSES189</plasmid>
    </source>
</reference>
<keyword evidence="4" id="KW-0255">Endonuclease</keyword>
<dbReference type="AlphaFoldDB" id="A0A084EFC4"/>
<dbReference type="InterPro" id="IPR051396">
    <property type="entry name" value="Bact_Antivir_Def_Nuclease"/>
</dbReference>
<dbReference type="CDD" id="cd01026">
    <property type="entry name" value="TOPRIM_OLD"/>
    <property type="match status" value="1"/>
</dbReference>
<gene>
    <name evidence="3" type="ORF">BV87_26800</name>
    <name evidence="4" type="ORF">CP98_04095</name>
</gene>
<geneLocation type="plasmid" evidence="3">
    <name>pSES189</name>
</geneLocation>
<feature type="domain" description="Endonuclease GajA/Old nuclease/RecF-like AAA" evidence="1">
    <location>
        <begin position="1"/>
        <end position="366"/>
    </location>
</feature>
<dbReference type="Proteomes" id="UP000037029">
    <property type="component" value="Plasmid pses189"/>
</dbReference>
<feature type="domain" description="OLD protein-like TOPRIM" evidence="2">
    <location>
        <begin position="415"/>
        <end position="478"/>
    </location>
</feature>
<evidence type="ECO:0000313" key="5">
    <source>
        <dbReference type="Proteomes" id="UP000028534"/>
    </source>
</evidence>
<evidence type="ECO:0000259" key="1">
    <source>
        <dbReference type="Pfam" id="PF13175"/>
    </source>
</evidence>
<accession>A0A084EFC4</accession>
<reference evidence="4 5" key="1">
    <citation type="submission" date="2014-03" db="EMBL/GenBank/DDBJ databases">
        <title>Genome sequence of Sphingobium yanoikuyae B1.</title>
        <authorList>
            <person name="Gan H.M."/>
            <person name="Gan H.Y."/>
            <person name="Savka M.A."/>
        </authorList>
    </citation>
    <scope>NUCLEOTIDE SEQUENCE [LARGE SCALE GENOMIC DNA]</scope>
    <source>
        <strain evidence="4 5">B1</strain>
    </source>
</reference>
<evidence type="ECO:0000313" key="3">
    <source>
        <dbReference type="EMBL" id="ATP22053.1"/>
    </source>
</evidence>
<dbReference type="GO" id="GO:0004519">
    <property type="term" value="F:endonuclease activity"/>
    <property type="evidence" value="ECO:0007669"/>
    <property type="project" value="UniProtKB-KW"/>
</dbReference>
<dbReference type="RefSeq" id="WP_026109464.1">
    <property type="nucleotide sequence ID" value="NZ_CP020927.1"/>
</dbReference>
<evidence type="ECO:0000313" key="4">
    <source>
        <dbReference type="EMBL" id="KEZ16666.1"/>
    </source>
</evidence>
<protein>
    <submittedName>
        <fullName evidence="3 4">ATP-dependent endonuclease</fullName>
    </submittedName>
</protein>
<evidence type="ECO:0000259" key="2">
    <source>
        <dbReference type="Pfam" id="PF20469"/>
    </source>
</evidence>
<dbReference type="PATRIC" id="fig|13690.10.peg.4206"/>
<dbReference type="PANTHER" id="PTHR43581">
    <property type="entry name" value="ATP/GTP PHOSPHATASE"/>
    <property type="match status" value="1"/>
</dbReference>
<evidence type="ECO:0000313" key="6">
    <source>
        <dbReference type="Proteomes" id="UP000037029"/>
    </source>
</evidence>
<keyword evidence="4" id="KW-0378">Hydrolase</keyword>
<dbReference type="InterPro" id="IPR034139">
    <property type="entry name" value="TOPRIM_OLD"/>
</dbReference>
<dbReference type="EMBL" id="CP020927">
    <property type="protein sequence ID" value="ATP22053.1"/>
    <property type="molecule type" value="Genomic_DNA"/>
</dbReference>
<dbReference type="EMBL" id="JGVR01000030">
    <property type="protein sequence ID" value="KEZ16666.1"/>
    <property type="molecule type" value="Genomic_DNA"/>
</dbReference>
<dbReference type="InterPro" id="IPR027417">
    <property type="entry name" value="P-loop_NTPase"/>
</dbReference>
<dbReference type="Pfam" id="PF13175">
    <property type="entry name" value="AAA_15"/>
    <property type="match status" value="1"/>
</dbReference>
<dbReference type="Pfam" id="PF20469">
    <property type="entry name" value="OLD-like_TOPRIM"/>
    <property type="match status" value="1"/>
</dbReference>
<keyword evidence="3" id="KW-0614">Plasmid</keyword>